<evidence type="ECO:0000259" key="12">
    <source>
        <dbReference type="Pfam" id="PF00696"/>
    </source>
</evidence>
<dbReference type="NCBIfam" id="NF040647">
    <property type="entry name" value="IPPK_Arch"/>
    <property type="match status" value="1"/>
</dbReference>
<dbReference type="SUPFAM" id="SSF53633">
    <property type="entry name" value="Carbamate kinase-like"/>
    <property type="match status" value="1"/>
</dbReference>
<feature type="binding site" evidence="10">
    <location>
        <position position="218"/>
    </location>
    <ligand>
        <name>ATP</name>
        <dbReference type="ChEBI" id="CHEBI:30616"/>
    </ligand>
</feature>
<feature type="binding site" evidence="10">
    <location>
        <begin position="8"/>
        <end position="12"/>
    </location>
    <ligand>
        <name>ATP</name>
        <dbReference type="ChEBI" id="CHEBI:30616"/>
    </ligand>
</feature>
<feature type="domain" description="Aspartate/glutamate/uridylate kinase" evidence="12">
    <location>
        <begin position="4"/>
        <end position="241"/>
    </location>
</feature>
<evidence type="ECO:0000256" key="5">
    <source>
        <dbReference type="ARBA" id="ARBA00022741"/>
    </source>
</evidence>
<comment type="similarity">
    <text evidence="1">Belongs to the isopentenyl phosphate kinase family.</text>
</comment>
<dbReference type="Pfam" id="PF00696">
    <property type="entry name" value="AA_kinase"/>
    <property type="match status" value="1"/>
</dbReference>
<keyword evidence="5 10" id="KW-0547">Nucleotide-binding</keyword>
<evidence type="ECO:0000313" key="13">
    <source>
        <dbReference type="EMBL" id="KKQ92558.1"/>
    </source>
</evidence>
<dbReference type="InterPro" id="IPR036393">
    <property type="entry name" value="AceGlu_kinase-like_sf"/>
</dbReference>
<comment type="catalytic activity">
    <reaction evidence="9">
        <text>isopentenyl phosphate + ATP = isopentenyl diphosphate + ADP</text>
        <dbReference type="Rhea" id="RHEA:33963"/>
        <dbReference type="ChEBI" id="CHEBI:30616"/>
        <dbReference type="ChEBI" id="CHEBI:65078"/>
        <dbReference type="ChEBI" id="CHEBI:128769"/>
        <dbReference type="ChEBI" id="CHEBI:456216"/>
        <dbReference type="EC" id="2.7.4.26"/>
    </reaction>
</comment>
<evidence type="ECO:0000256" key="8">
    <source>
        <dbReference type="ARBA" id="ARBA00023229"/>
    </source>
</evidence>
<dbReference type="PATRIC" id="fig|1618572.3.peg.389"/>
<dbReference type="PANTHER" id="PTHR43654">
    <property type="entry name" value="GLUTAMATE 5-KINASE"/>
    <property type="match status" value="1"/>
</dbReference>
<keyword evidence="7 10" id="KW-0067">ATP-binding</keyword>
<dbReference type="GO" id="GO:0102043">
    <property type="term" value="F:isopentenyl phosphate kinase activity"/>
    <property type="evidence" value="ECO:0007669"/>
    <property type="project" value="UniProtKB-EC"/>
</dbReference>
<evidence type="ECO:0000256" key="6">
    <source>
        <dbReference type="ARBA" id="ARBA00022777"/>
    </source>
</evidence>
<dbReference type="GO" id="GO:0005524">
    <property type="term" value="F:ATP binding"/>
    <property type="evidence" value="ECO:0007669"/>
    <property type="project" value="UniProtKB-KW"/>
</dbReference>
<evidence type="ECO:0000256" key="3">
    <source>
        <dbReference type="ARBA" id="ARBA00017267"/>
    </source>
</evidence>
<dbReference type="CDD" id="cd04241">
    <property type="entry name" value="AAK_FomA-like"/>
    <property type="match status" value="1"/>
</dbReference>
<evidence type="ECO:0000256" key="9">
    <source>
        <dbReference type="ARBA" id="ARBA00049063"/>
    </source>
</evidence>
<dbReference type="PANTHER" id="PTHR43654:SF1">
    <property type="entry name" value="ISOPENTENYL PHOSPHATE KINASE"/>
    <property type="match status" value="1"/>
</dbReference>
<keyword evidence="6 13" id="KW-0418">Kinase</keyword>
<dbReference type="GO" id="GO:0016114">
    <property type="term" value="P:terpenoid biosynthetic process"/>
    <property type="evidence" value="ECO:0007669"/>
    <property type="project" value="TreeGrafter"/>
</dbReference>
<dbReference type="EC" id="2.7.4.26" evidence="2"/>
<reference evidence="13 14" key="1">
    <citation type="journal article" date="2015" name="Nature">
        <title>rRNA introns, odd ribosomes, and small enigmatic genomes across a large radiation of phyla.</title>
        <authorList>
            <person name="Brown C.T."/>
            <person name="Hug L.A."/>
            <person name="Thomas B.C."/>
            <person name="Sharon I."/>
            <person name="Castelle C.J."/>
            <person name="Singh A."/>
            <person name="Wilkins M.J."/>
            <person name="Williams K.H."/>
            <person name="Banfield J.F."/>
        </authorList>
    </citation>
    <scope>NUCLEOTIDE SEQUENCE [LARGE SCALE GENOMIC DNA]</scope>
</reference>
<accession>A0A0G0LKU8</accession>
<comment type="caution">
    <text evidence="13">The sequence shown here is derived from an EMBL/GenBank/DDBJ whole genome shotgun (WGS) entry which is preliminary data.</text>
</comment>
<dbReference type="PIRSF" id="PIRSF016496">
    <property type="entry name" value="Kin_FomA"/>
    <property type="match status" value="1"/>
</dbReference>
<feature type="binding site" evidence="10">
    <location>
        <position position="222"/>
    </location>
    <ligand>
        <name>ATP</name>
        <dbReference type="ChEBI" id="CHEBI:30616"/>
    </ligand>
</feature>
<evidence type="ECO:0000256" key="7">
    <source>
        <dbReference type="ARBA" id="ARBA00022840"/>
    </source>
</evidence>
<feature type="binding site" evidence="10">
    <location>
        <position position="53"/>
    </location>
    <ligand>
        <name>ATP</name>
        <dbReference type="ChEBI" id="CHEBI:30616"/>
    </ligand>
</feature>
<feature type="binding site" evidence="10">
    <location>
        <position position="156"/>
    </location>
    <ligand>
        <name>substrate</name>
    </ligand>
</feature>
<gene>
    <name evidence="13" type="ORF">UT17_C0002G0221</name>
</gene>
<keyword evidence="8" id="KW-0414">Isoprene biosynthesis</keyword>
<name>A0A0G0LKU8_9BACT</name>
<evidence type="ECO:0000256" key="1">
    <source>
        <dbReference type="ARBA" id="ARBA00010540"/>
    </source>
</evidence>
<dbReference type="Gene3D" id="3.40.1160.10">
    <property type="entry name" value="Acetylglutamate kinase-like"/>
    <property type="match status" value="1"/>
</dbReference>
<dbReference type="InterPro" id="IPR024192">
    <property type="entry name" value="Fosfomycin_R_FomA-type"/>
</dbReference>
<dbReference type="InterPro" id="IPR001048">
    <property type="entry name" value="Asp/Glu/Uridylate_kinase"/>
</dbReference>
<feature type="binding site" evidence="10">
    <location>
        <position position="57"/>
    </location>
    <ligand>
        <name>substrate</name>
    </ligand>
</feature>
<evidence type="ECO:0000256" key="2">
    <source>
        <dbReference type="ARBA" id="ARBA00012908"/>
    </source>
</evidence>
<dbReference type="EMBL" id="LBVU01000002">
    <property type="protein sequence ID" value="KKQ92558.1"/>
    <property type="molecule type" value="Genomic_DNA"/>
</dbReference>
<organism evidence="13 14">
    <name type="scientific">Candidatus Woesebacteria bacterium GW2011_GWB1_39_10</name>
    <dbReference type="NCBI Taxonomy" id="1618572"/>
    <lineage>
        <taxon>Bacteria</taxon>
        <taxon>Candidatus Woeseibacteriota</taxon>
    </lineage>
</organism>
<dbReference type="GO" id="GO:0005829">
    <property type="term" value="C:cytosol"/>
    <property type="evidence" value="ECO:0007669"/>
    <property type="project" value="TreeGrafter"/>
</dbReference>
<keyword evidence="4" id="KW-0808">Transferase</keyword>
<proteinExistence type="inferred from homology"/>
<feature type="binding site" evidence="10">
    <location>
        <position position="180"/>
    </location>
    <ligand>
        <name>ATP</name>
        <dbReference type="ChEBI" id="CHEBI:30616"/>
    </ligand>
</feature>
<sequence length="263" mass="28782">MKELVLIKLGGSVITDKSKEFTARPENIKRLAGEIKSALKVFKGAIVIGHGAGSFAHLPAKKYQTKKGFINSKSLMGMSIVEDAARQLNAIVIKEFIKENLPVFPFSPASFILNDPDSGVKSYIDPIRHALMTGSHPVIYGDVIMDKTTGCTIFSTEKVLSIIAKELLKDYKIRMIYVTDVNGVHDEKGMTIPVITSKNFDQLKSSIVGAKNVDVTGGMLHKVEQALSLAKKYDILTLIVNGNEKNNLKNAVMDKKTTGTRVC</sequence>
<feature type="binding site" evidence="10">
    <location>
        <position position="52"/>
    </location>
    <ligand>
        <name>substrate</name>
    </ligand>
</feature>
<dbReference type="Proteomes" id="UP000034774">
    <property type="component" value="Unassembled WGS sequence"/>
</dbReference>
<evidence type="ECO:0000256" key="11">
    <source>
        <dbReference type="PIRSR" id="PIRSR016496-2"/>
    </source>
</evidence>
<evidence type="ECO:0000256" key="10">
    <source>
        <dbReference type="PIRSR" id="PIRSR016496-1"/>
    </source>
</evidence>
<feature type="site" description="Transition state stabilizer" evidence="11">
    <location>
        <position position="17"/>
    </location>
</feature>
<dbReference type="GO" id="GO:0016301">
    <property type="term" value="F:kinase activity"/>
    <property type="evidence" value="ECO:0007669"/>
    <property type="project" value="UniProtKB-KW"/>
</dbReference>
<protein>
    <recommendedName>
        <fullName evidence="3">Isopentenyl phosphate kinase</fullName>
        <ecNumber evidence="2">2.7.4.26</ecNumber>
    </recommendedName>
</protein>
<dbReference type="AlphaFoldDB" id="A0A0G0LKU8"/>
<evidence type="ECO:0000313" key="14">
    <source>
        <dbReference type="Proteomes" id="UP000034774"/>
    </source>
</evidence>
<dbReference type="STRING" id="1618572.UT17_C0002G0221"/>
<evidence type="ECO:0000256" key="4">
    <source>
        <dbReference type="ARBA" id="ARBA00022679"/>
    </source>
</evidence>